<dbReference type="PANTHER" id="PTHR43658">
    <property type="entry name" value="SHORT-CHAIN DEHYDROGENASE/REDUCTASE"/>
    <property type="match status" value="1"/>
</dbReference>
<dbReference type="PANTHER" id="PTHR43658:SF8">
    <property type="entry name" value="17-BETA-HYDROXYSTEROID DEHYDROGENASE 14-RELATED"/>
    <property type="match status" value="1"/>
</dbReference>
<evidence type="ECO:0000313" key="5">
    <source>
        <dbReference type="Proteomes" id="UP000215902"/>
    </source>
</evidence>
<dbReference type="AlphaFoldDB" id="A0A267F0M8"/>
<dbReference type="Pfam" id="PF00106">
    <property type="entry name" value="adh_short"/>
    <property type="match status" value="2"/>
</dbReference>
<accession>A0A267F0M8</accession>
<dbReference type="OrthoDB" id="1274115at2759"/>
<evidence type="ECO:0000256" key="1">
    <source>
        <dbReference type="ARBA" id="ARBA00023002"/>
    </source>
</evidence>
<dbReference type="InterPro" id="IPR020904">
    <property type="entry name" value="Sc_DH/Rdtase_CS"/>
</dbReference>
<evidence type="ECO:0000313" key="3">
    <source>
        <dbReference type="EMBL" id="PAA59822.1"/>
    </source>
</evidence>
<dbReference type="InterPro" id="IPR036291">
    <property type="entry name" value="NAD(P)-bd_dom_sf"/>
</dbReference>
<reference evidence="4 5" key="1">
    <citation type="submission" date="2017-06" db="EMBL/GenBank/DDBJ databases">
        <title>A platform for efficient transgenesis in Macrostomum lignano, a flatworm model organism for stem cell research.</title>
        <authorList>
            <person name="Berezikov E."/>
        </authorList>
    </citation>
    <scope>NUCLEOTIDE SEQUENCE [LARGE SCALE GENOMIC DNA]</scope>
    <source>
        <strain evidence="4">DV1</strain>
        <tissue evidence="4">Whole organism</tissue>
    </source>
</reference>
<dbReference type="PRINTS" id="PR00081">
    <property type="entry name" value="GDHRDH"/>
</dbReference>
<comment type="caution">
    <text evidence="4">The sequence shown here is derived from an EMBL/GenBank/DDBJ whole genome shotgun (WGS) entry which is preliminary data.</text>
</comment>
<protein>
    <recommendedName>
        <fullName evidence="6">3-hydroxyacyl-CoA dehydrogenase type-2</fullName>
    </recommendedName>
</protein>
<keyword evidence="1" id="KW-0560">Oxidoreductase</keyword>
<organism evidence="4 5">
    <name type="scientific">Macrostomum lignano</name>
    <dbReference type="NCBI Taxonomy" id="282301"/>
    <lineage>
        <taxon>Eukaryota</taxon>
        <taxon>Metazoa</taxon>
        <taxon>Spiralia</taxon>
        <taxon>Lophotrochozoa</taxon>
        <taxon>Platyhelminthes</taxon>
        <taxon>Rhabditophora</taxon>
        <taxon>Macrostomorpha</taxon>
        <taxon>Macrostomida</taxon>
        <taxon>Macrostomidae</taxon>
        <taxon>Macrostomum</taxon>
    </lineage>
</organism>
<dbReference type="STRING" id="282301.A0A267F0M8"/>
<name>A0A267F0M8_9PLAT</name>
<evidence type="ECO:0000256" key="2">
    <source>
        <dbReference type="RuleBase" id="RU000363"/>
    </source>
</evidence>
<comment type="similarity">
    <text evidence="2">Belongs to the short-chain dehydrogenases/reductases (SDR) family.</text>
</comment>
<dbReference type="InterPro" id="IPR002347">
    <property type="entry name" value="SDR_fam"/>
</dbReference>
<sequence>MTALLKSVTGLRVMVTGGASGLGATTATQLLNRGARVLIVDVAESNPTTNAGFCRADITDESGVASAMSVAEKQLGGLDAVVNCAGEGLAARMYNWNNDTVFNQDDFRRLLQVNALGTFNVCRLAAQLMAKNQPAASAARKDKKAAKKAAAATDAAQRGVIVNTSSLSAFDGQATQTMYSASKAAVAAMTLPLSRDLAPLGIRVCCIAPGYFDSPMCVRDSYPPRVLKFLADHNRAIYRLGRPTEFADAVEMILLNPMLNGVCLRLDSASRGFFYHRRQKAVPLVARDAPATVEDSGAGDTTAEVAQ</sequence>
<evidence type="ECO:0008006" key="6">
    <source>
        <dbReference type="Google" id="ProtNLM"/>
    </source>
</evidence>
<dbReference type="PROSITE" id="PS00061">
    <property type="entry name" value="ADH_SHORT"/>
    <property type="match status" value="1"/>
</dbReference>
<evidence type="ECO:0000313" key="4">
    <source>
        <dbReference type="EMBL" id="PAA67330.1"/>
    </source>
</evidence>
<dbReference type="EMBL" id="NIVC01001493">
    <property type="protein sequence ID" value="PAA67330.1"/>
    <property type="molecule type" value="Genomic_DNA"/>
</dbReference>
<dbReference type="GO" id="GO:0016491">
    <property type="term" value="F:oxidoreductase activity"/>
    <property type="evidence" value="ECO:0007669"/>
    <property type="project" value="UniProtKB-KW"/>
</dbReference>
<gene>
    <name evidence="4" type="ORF">BOX15_Mlig012131g1</name>
    <name evidence="3" type="ORF">BOX15_Mlig012131g2</name>
</gene>
<proteinExistence type="inferred from homology"/>
<dbReference type="Gene3D" id="3.40.50.720">
    <property type="entry name" value="NAD(P)-binding Rossmann-like Domain"/>
    <property type="match status" value="1"/>
</dbReference>
<dbReference type="SUPFAM" id="SSF51735">
    <property type="entry name" value="NAD(P)-binding Rossmann-fold domains"/>
    <property type="match status" value="1"/>
</dbReference>
<dbReference type="EMBL" id="NIVC01002224">
    <property type="protein sequence ID" value="PAA59822.1"/>
    <property type="molecule type" value="Genomic_DNA"/>
</dbReference>
<dbReference type="Proteomes" id="UP000215902">
    <property type="component" value="Unassembled WGS sequence"/>
</dbReference>
<keyword evidence="5" id="KW-1185">Reference proteome</keyword>
<dbReference type="PRINTS" id="PR00080">
    <property type="entry name" value="SDRFAMILY"/>
</dbReference>